<dbReference type="InterPro" id="IPR010310">
    <property type="entry name" value="T7SS_ESAT-6-like"/>
</dbReference>
<gene>
    <name evidence="2" type="ORF">AVL62_11530</name>
</gene>
<accession>A0A0W8IA13</accession>
<dbReference type="Gene3D" id="1.10.287.1060">
    <property type="entry name" value="ESAT-6-like"/>
    <property type="match status" value="1"/>
</dbReference>
<dbReference type="Pfam" id="PF06013">
    <property type="entry name" value="WXG100"/>
    <property type="match status" value="1"/>
</dbReference>
<sequence length="98" mass="10769">MSNTFAVDTARIAAASGDIERIAASIEGEVRSMMAKLNALQDCWRGSAAGSFHSVTQDWSATQEKVRTSLQQISTTLRTAGQDYELVEQTNRTRFTPQ</sequence>
<dbReference type="NCBIfam" id="TIGR03930">
    <property type="entry name" value="WXG100_ESAT6"/>
    <property type="match status" value="1"/>
</dbReference>
<reference evidence="2 3" key="1">
    <citation type="submission" date="2015-12" db="EMBL/GenBank/DDBJ databases">
        <title>Serinicoccus chungangenesis strain CD08_5 genome sequencing and assembly.</title>
        <authorList>
            <person name="Chander A.M."/>
            <person name="Kaur G."/>
            <person name="Nair G.R."/>
            <person name="Dhawan D.K."/>
            <person name="Kochhar R.K."/>
            <person name="Mayilraj S."/>
            <person name="Bhadada S.K."/>
        </authorList>
    </citation>
    <scope>NUCLEOTIDE SEQUENCE [LARGE SCALE GENOMIC DNA]</scope>
    <source>
        <strain evidence="2 3">CD08_5</strain>
    </source>
</reference>
<dbReference type="OrthoDB" id="4231069at2"/>
<dbReference type="SUPFAM" id="SSF140453">
    <property type="entry name" value="EsxAB dimer-like"/>
    <property type="match status" value="1"/>
</dbReference>
<comment type="caution">
    <text evidence="2">The sequence shown here is derived from an EMBL/GenBank/DDBJ whole genome shotgun (WGS) entry which is preliminary data.</text>
</comment>
<evidence type="ECO:0000256" key="1">
    <source>
        <dbReference type="RuleBase" id="RU362001"/>
    </source>
</evidence>
<proteinExistence type="inferred from homology"/>
<dbReference type="EMBL" id="LQBL01000011">
    <property type="protein sequence ID" value="KUG56769.1"/>
    <property type="molecule type" value="Genomic_DNA"/>
</dbReference>
<dbReference type="RefSeq" id="WP_010147143.1">
    <property type="nucleotide sequence ID" value="NZ_BAABLU010000002.1"/>
</dbReference>
<evidence type="ECO:0000313" key="2">
    <source>
        <dbReference type="EMBL" id="KUG56769.1"/>
    </source>
</evidence>
<dbReference type="AlphaFoldDB" id="A0A0W8IA13"/>
<evidence type="ECO:0000313" key="3">
    <source>
        <dbReference type="Proteomes" id="UP000054837"/>
    </source>
</evidence>
<comment type="similarity">
    <text evidence="1">Belongs to the WXG100 family.</text>
</comment>
<dbReference type="InterPro" id="IPR036689">
    <property type="entry name" value="ESAT-6-like_sf"/>
</dbReference>
<name>A0A0W8IA13_9MICO</name>
<organism evidence="2 3">
    <name type="scientific">Serinicoccus chungangensis</name>
    <dbReference type="NCBI Taxonomy" id="767452"/>
    <lineage>
        <taxon>Bacteria</taxon>
        <taxon>Bacillati</taxon>
        <taxon>Actinomycetota</taxon>
        <taxon>Actinomycetes</taxon>
        <taxon>Micrococcales</taxon>
        <taxon>Ornithinimicrobiaceae</taxon>
        <taxon>Serinicoccus</taxon>
    </lineage>
</organism>
<dbReference type="Proteomes" id="UP000054837">
    <property type="component" value="Unassembled WGS sequence"/>
</dbReference>
<dbReference type="STRING" id="767452.AVL62_11530"/>
<protein>
    <recommendedName>
        <fullName evidence="1">ESAT-6-like protein</fullName>
    </recommendedName>
</protein>
<keyword evidence="3" id="KW-1185">Reference proteome</keyword>